<protein>
    <submittedName>
        <fullName evidence="2">Uncharacterized protein</fullName>
    </submittedName>
</protein>
<evidence type="ECO:0000313" key="2">
    <source>
        <dbReference type="EMBL" id="CAG9840730.1"/>
    </source>
</evidence>
<feature type="region of interest" description="Disordered" evidence="1">
    <location>
        <begin position="430"/>
        <end position="471"/>
    </location>
</feature>
<feature type="region of interest" description="Disordered" evidence="1">
    <location>
        <begin position="123"/>
        <end position="181"/>
    </location>
</feature>
<dbReference type="Proteomes" id="UP001153709">
    <property type="component" value="Chromosome 9"/>
</dbReference>
<dbReference type="AlphaFoldDB" id="A0A9N9TE26"/>
<dbReference type="PANTHER" id="PTHR10773:SF19">
    <property type="match status" value="1"/>
</dbReference>
<reference evidence="2" key="1">
    <citation type="submission" date="2022-01" db="EMBL/GenBank/DDBJ databases">
        <authorList>
            <person name="King R."/>
        </authorList>
    </citation>
    <scope>NUCLEOTIDE SEQUENCE</scope>
</reference>
<name>A0A9N9TE26_DIABA</name>
<accession>A0A9N9TE26</accession>
<proteinExistence type="predicted"/>
<feature type="compositionally biased region" description="Low complexity" evidence="1">
    <location>
        <begin position="431"/>
        <end position="463"/>
    </location>
</feature>
<evidence type="ECO:0000256" key="1">
    <source>
        <dbReference type="SAM" id="MobiDB-lite"/>
    </source>
</evidence>
<dbReference type="PANTHER" id="PTHR10773">
    <property type="entry name" value="DNA-DIRECTED RNA POLYMERASES I, II, AND III SUBUNIT RPABC2"/>
    <property type="match status" value="1"/>
</dbReference>
<dbReference type="OrthoDB" id="6733722at2759"/>
<organism evidence="2 3">
    <name type="scientific">Diabrotica balteata</name>
    <name type="common">Banded cucumber beetle</name>
    <dbReference type="NCBI Taxonomy" id="107213"/>
    <lineage>
        <taxon>Eukaryota</taxon>
        <taxon>Metazoa</taxon>
        <taxon>Ecdysozoa</taxon>
        <taxon>Arthropoda</taxon>
        <taxon>Hexapoda</taxon>
        <taxon>Insecta</taxon>
        <taxon>Pterygota</taxon>
        <taxon>Neoptera</taxon>
        <taxon>Endopterygota</taxon>
        <taxon>Coleoptera</taxon>
        <taxon>Polyphaga</taxon>
        <taxon>Cucujiformia</taxon>
        <taxon>Chrysomeloidea</taxon>
        <taxon>Chrysomelidae</taxon>
        <taxon>Galerucinae</taxon>
        <taxon>Diabroticina</taxon>
        <taxon>Diabroticites</taxon>
        <taxon>Diabrotica</taxon>
    </lineage>
</organism>
<evidence type="ECO:0000313" key="3">
    <source>
        <dbReference type="Proteomes" id="UP001153709"/>
    </source>
</evidence>
<gene>
    <name evidence="2" type="ORF">DIABBA_LOCUS13354</name>
</gene>
<sequence length="715" mass="81884">MSNRARLLVELALNSASRADASHQVPEDDNINILTYQSDDASSPQRTESTVPEPVEDLLENAELEENPVLTPLEVTEIPKETSHSKTDIAPKSYYLEQNTDNDIPIIDYQEEMTIEEENIDPFHESDSDSEYLPTETDTDSENLVGNQEDHQIPDARAKKRRSKGQRDPSQWKRAKNSQARLKGHAYMGFQKNSEGTYQQTAYKGRRQLKPSCGGHKNESKGPQQKFECSQITNEMRNQIFHYFWEINSWEGKQIYVSSLVLHSQPKHRRRNTVEEESRKKTGFKYYLIARDNKESSKKYHVCKKMFLATLGIGERSVSEWVSKKCLPNKVQAIRPVLVEPPQDSECTKNVNIFLDSLPKVESHYCRAFSRKLYLEPTWNSCRHLHRTNKNKSNLPLNARSCDENIENDMDYKNTLGNNSEENNFILRQRSPSTSSISSSSSSSSNSSTSSSSFWTSSSSSSSNREIEECNTESNNMLKSVNDNMKDEIAVKSSLQIESKPKAIELANINAKCEEGMEEWDFSSDDSIADPNYHIKNDKLSDSDETVEQNEENNILHEPNQNITRKRKMQPELWKTNVAKRLRNAGKEYVGKNNKVIRERRLGSGCTEKCKLKTDEKLNVHKACCKGQSDYICDRCLQPFSSAVQLEAYTKDCVRINETAIKMPEESNKMLKFKNFRNKIKAPFAVYADLESALKRTGDPKKPQRTYSCSSWVLL</sequence>
<dbReference type="EMBL" id="OU898284">
    <property type="protein sequence ID" value="CAG9840730.1"/>
    <property type="molecule type" value="Genomic_DNA"/>
</dbReference>
<keyword evidence="3" id="KW-1185">Reference proteome</keyword>
<feature type="compositionally biased region" description="Basic and acidic residues" evidence="1">
    <location>
        <begin position="148"/>
        <end position="157"/>
    </location>
</feature>